<dbReference type="PROSITE" id="PS00108">
    <property type="entry name" value="PROTEIN_KINASE_ST"/>
    <property type="match status" value="1"/>
</dbReference>
<evidence type="ECO:0000256" key="4">
    <source>
        <dbReference type="ARBA" id="ARBA00022737"/>
    </source>
</evidence>
<dbReference type="InterPro" id="IPR011009">
    <property type="entry name" value="Kinase-like_dom_sf"/>
</dbReference>
<evidence type="ECO:0000256" key="3">
    <source>
        <dbReference type="ARBA" id="ARBA00022679"/>
    </source>
</evidence>
<keyword evidence="4" id="KW-0677">Repeat</keyword>
<keyword evidence="3" id="KW-0808">Transferase</keyword>
<feature type="domain" description="EF-hand" evidence="10">
    <location>
        <begin position="335"/>
        <end position="370"/>
    </location>
</feature>
<reference evidence="11" key="1">
    <citation type="submission" date="2017-11" db="EMBL/GenBank/DDBJ databases">
        <title>The sensing device of the deep-sea amphipod.</title>
        <authorList>
            <person name="Kobayashi H."/>
            <person name="Nagahama T."/>
            <person name="Arai W."/>
            <person name="Sasagawa Y."/>
            <person name="Umeda M."/>
            <person name="Hayashi T."/>
            <person name="Nikaido I."/>
            <person name="Watanabe H."/>
            <person name="Oguri K."/>
            <person name="Kitazato H."/>
            <person name="Fujioka K."/>
            <person name="Kido Y."/>
            <person name="Takami H."/>
        </authorList>
    </citation>
    <scope>NUCLEOTIDE SEQUENCE</scope>
    <source>
        <tissue evidence="11">Whole body</tissue>
    </source>
</reference>
<keyword evidence="8" id="KW-0067">ATP-binding</keyword>
<dbReference type="CDD" id="cd05117">
    <property type="entry name" value="STKc_CAMK"/>
    <property type="match status" value="1"/>
</dbReference>
<dbReference type="InterPro" id="IPR050205">
    <property type="entry name" value="CDPK_Ser/Thr_kinases"/>
</dbReference>
<dbReference type="GO" id="GO:0043226">
    <property type="term" value="C:organelle"/>
    <property type="evidence" value="ECO:0007669"/>
    <property type="project" value="UniProtKB-ARBA"/>
</dbReference>
<feature type="domain" description="EF-hand" evidence="10">
    <location>
        <begin position="407"/>
        <end position="442"/>
    </location>
</feature>
<dbReference type="SMART" id="SM00220">
    <property type="entry name" value="S_TKc"/>
    <property type="match status" value="1"/>
</dbReference>
<dbReference type="SMART" id="SM00054">
    <property type="entry name" value="EFh"/>
    <property type="match status" value="4"/>
</dbReference>
<dbReference type="Pfam" id="PF00069">
    <property type="entry name" value="Pkinase"/>
    <property type="match status" value="1"/>
</dbReference>
<keyword evidence="5" id="KW-0547">Nucleotide-binding</keyword>
<dbReference type="EMBL" id="IACT01006626">
    <property type="protein sequence ID" value="LAC25753.1"/>
    <property type="molecule type" value="mRNA"/>
</dbReference>
<dbReference type="PROSITE" id="PS50011">
    <property type="entry name" value="PROTEIN_KINASE_DOM"/>
    <property type="match status" value="1"/>
</dbReference>
<dbReference type="InterPro" id="IPR008271">
    <property type="entry name" value="Ser/Thr_kinase_AS"/>
</dbReference>
<evidence type="ECO:0000259" key="9">
    <source>
        <dbReference type="PROSITE" id="PS50011"/>
    </source>
</evidence>
<evidence type="ECO:0000256" key="6">
    <source>
        <dbReference type="ARBA" id="ARBA00022777"/>
    </source>
</evidence>
<dbReference type="FunFam" id="3.30.200.20:FF:000042">
    <property type="entry name" value="Aurora kinase A"/>
    <property type="match status" value="1"/>
</dbReference>
<dbReference type="SUPFAM" id="SSF56112">
    <property type="entry name" value="Protein kinase-like (PK-like)"/>
    <property type="match status" value="1"/>
</dbReference>
<organism evidence="11">
    <name type="scientific">Hirondellea gigas</name>
    <dbReference type="NCBI Taxonomy" id="1518452"/>
    <lineage>
        <taxon>Eukaryota</taxon>
        <taxon>Metazoa</taxon>
        <taxon>Ecdysozoa</taxon>
        <taxon>Arthropoda</taxon>
        <taxon>Crustacea</taxon>
        <taxon>Multicrustacea</taxon>
        <taxon>Malacostraca</taxon>
        <taxon>Eumalacostraca</taxon>
        <taxon>Peracarida</taxon>
        <taxon>Amphipoda</taxon>
        <taxon>Amphilochidea</taxon>
        <taxon>Lysianassida</taxon>
        <taxon>Lysianassidira</taxon>
        <taxon>Lysianassoidea</taxon>
        <taxon>Lysianassidae</taxon>
        <taxon>Hirondellea</taxon>
    </lineage>
</organism>
<accession>A0A6A7G709</accession>
<feature type="domain" description="EF-hand" evidence="10">
    <location>
        <begin position="443"/>
        <end position="474"/>
    </location>
</feature>
<keyword evidence="6 11" id="KW-0418">Kinase</keyword>
<name>A0A6A7G709_9CRUS</name>
<evidence type="ECO:0000256" key="1">
    <source>
        <dbReference type="ARBA" id="ARBA00006692"/>
    </source>
</evidence>
<dbReference type="Gene3D" id="1.10.510.10">
    <property type="entry name" value="Transferase(Phosphotransferase) domain 1"/>
    <property type="match status" value="1"/>
</dbReference>
<dbReference type="InterPro" id="IPR018247">
    <property type="entry name" value="EF_Hand_1_Ca_BS"/>
</dbReference>
<dbReference type="FunFam" id="1.10.510.10:FF:000571">
    <property type="entry name" value="Maternal embryonic leucine zipper kinase"/>
    <property type="match status" value="1"/>
</dbReference>
<dbReference type="PROSITE" id="PS50222">
    <property type="entry name" value="EF_HAND_2"/>
    <property type="match status" value="4"/>
</dbReference>
<feature type="domain" description="EF-hand" evidence="10">
    <location>
        <begin position="371"/>
        <end position="406"/>
    </location>
</feature>
<dbReference type="FunFam" id="1.10.238.10:FF:000178">
    <property type="entry name" value="Calmodulin-2 A"/>
    <property type="match status" value="1"/>
</dbReference>
<dbReference type="PANTHER" id="PTHR24349">
    <property type="entry name" value="SERINE/THREONINE-PROTEIN KINASE"/>
    <property type="match status" value="1"/>
</dbReference>
<dbReference type="InterPro" id="IPR002048">
    <property type="entry name" value="EF_hand_dom"/>
</dbReference>
<dbReference type="InterPro" id="IPR011992">
    <property type="entry name" value="EF-hand-dom_pair"/>
</dbReference>
<evidence type="ECO:0000313" key="11">
    <source>
        <dbReference type="EMBL" id="LAC25753.1"/>
    </source>
</evidence>
<dbReference type="Pfam" id="PF13499">
    <property type="entry name" value="EF-hand_7"/>
    <property type="match status" value="2"/>
</dbReference>
<dbReference type="GO" id="GO:0004674">
    <property type="term" value="F:protein serine/threonine kinase activity"/>
    <property type="evidence" value="ECO:0007669"/>
    <property type="project" value="UniProtKB-KW"/>
</dbReference>
<protein>
    <submittedName>
        <fullName evidence="11">CAM kinase, CDPK family</fullName>
    </submittedName>
</protein>
<dbReference type="SUPFAM" id="SSF47473">
    <property type="entry name" value="EF-hand"/>
    <property type="match status" value="1"/>
</dbReference>
<dbReference type="GO" id="GO:0005524">
    <property type="term" value="F:ATP binding"/>
    <property type="evidence" value="ECO:0007669"/>
    <property type="project" value="UniProtKB-KW"/>
</dbReference>
<evidence type="ECO:0000256" key="2">
    <source>
        <dbReference type="ARBA" id="ARBA00022527"/>
    </source>
</evidence>
<evidence type="ECO:0000259" key="10">
    <source>
        <dbReference type="PROSITE" id="PS50222"/>
    </source>
</evidence>
<dbReference type="Gene3D" id="1.10.238.10">
    <property type="entry name" value="EF-hand"/>
    <property type="match status" value="1"/>
</dbReference>
<evidence type="ECO:0000256" key="5">
    <source>
        <dbReference type="ARBA" id="ARBA00022741"/>
    </source>
</evidence>
<sequence length="484" mass="55141">MSKDYVMDSQARSRKIRDHFKFGKKLGQPGQFGYAVEVQNKVTKEVFAVKVIKKSKFKLLAQKRAFYAQLREEITIMQKLNHENVIRFFDVFEDELHVYVIMERCSGGELFDRISEKGSYSEHDAAHVLRQVVEGLRYLHSNNIAHCDLKPDNFLFLDPKEDSQLKIIDFGMSKIVKFRKYFRRFCGTPYYVAPEVITGSYTEACDMWSVGVVMFVMLFGFPPFYVDPNEYHADNKILGKVKKGFDPRTKKDYGAWFPQAISCSDSAKDLIAKLLCSNHVDRLSAVEALNHPWLKGQASTKKMDEEVLRGLASFRRTCNFKQTVLNVMIHHLEDDQLEHLKAQFAKLDMDNNGVISQAELAASLRELDSKIEDSEIKKIMDQIDIDNDGVVSYEELCMASVNRKLMAKEERLWAAFALLDEDGNGRITAKELSKATKDLGIKDAQQMISEVDTDGDGTIDYTEFLLLFSGAASEDGPMSPLQSS</sequence>
<evidence type="ECO:0000256" key="7">
    <source>
        <dbReference type="ARBA" id="ARBA00022837"/>
    </source>
</evidence>
<keyword evidence="2" id="KW-0723">Serine/threonine-protein kinase</keyword>
<feature type="domain" description="Protein kinase" evidence="9">
    <location>
        <begin position="20"/>
        <end position="294"/>
    </location>
</feature>
<dbReference type="Gene3D" id="3.30.200.20">
    <property type="entry name" value="Phosphorylase Kinase, domain 1"/>
    <property type="match status" value="1"/>
</dbReference>
<evidence type="ECO:0000256" key="8">
    <source>
        <dbReference type="ARBA" id="ARBA00022840"/>
    </source>
</evidence>
<dbReference type="CDD" id="cd00051">
    <property type="entry name" value="EFh"/>
    <property type="match status" value="2"/>
</dbReference>
<dbReference type="AlphaFoldDB" id="A0A6A7G709"/>
<keyword evidence="7" id="KW-0106">Calcium</keyword>
<dbReference type="GO" id="GO:0005509">
    <property type="term" value="F:calcium ion binding"/>
    <property type="evidence" value="ECO:0007669"/>
    <property type="project" value="InterPro"/>
</dbReference>
<dbReference type="PROSITE" id="PS00018">
    <property type="entry name" value="EF_HAND_1"/>
    <property type="match status" value="4"/>
</dbReference>
<dbReference type="InterPro" id="IPR000719">
    <property type="entry name" value="Prot_kinase_dom"/>
</dbReference>
<comment type="similarity">
    <text evidence="1">Belongs to the protein kinase superfamily. CAMK Ser/Thr protein kinase family.</text>
</comment>
<proteinExistence type="evidence at transcript level"/>